<organism evidence="1 2">
    <name type="scientific">Mycena pura</name>
    <dbReference type="NCBI Taxonomy" id="153505"/>
    <lineage>
        <taxon>Eukaryota</taxon>
        <taxon>Fungi</taxon>
        <taxon>Dikarya</taxon>
        <taxon>Basidiomycota</taxon>
        <taxon>Agaricomycotina</taxon>
        <taxon>Agaricomycetes</taxon>
        <taxon>Agaricomycetidae</taxon>
        <taxon>Agaricales</taxon>
        <taxon>Marasmiineae</taxon>
        <taxon>Mycenaceae</taxon>
        <taxon>Mycena</taxon>
    </lineage>
</organism>
<dbReference type="Proteomes" id="UP001219525">
    <property type="component" value="Unassembled WGS sequence"/>
</dbReference>
<dbReference type="AlphaFoldDB" id="A0AAD6YI41"/>
<sequence>MSVERRTTHRRRTGRAIAEGAGCQIRVKVAEDVNDSEVEAIADSEEWACRGWAAARRRRPETRSIHRCAAKDPSAAQTKVDTGLKRSTALVQDFPFCEYKLDRSARKSQLLGPRGCGAQARGMDSEVNQGLTLRGPNDFNGGNMKLFQPSTDRICRNHYGTCQDAHVQICISNAAWGWLDSGKPHTAAKLRAGKEVETFQPLFSFPLSWGSLPNLYVDDVVDPIV</sequence>
<reference evidence="1" key="1">
    <citation type="submission" date="2023-03" db="EMBL/GenBank/DDBJ databases">
        <title>Massive genome expansion in bonnet fungi (Mycena s.s.) driven by repeated elements and novel gene families across ecological guilds.</title>
        <authorList>
            <consortium name="Lawrence Berkeley National Laboratory"/>
            <person name="Harder C.B."/>
            <person name="Miyauchi S."/>
            <person name="Viragh M."/>
            <person name="Kuo A."/>
            <person name="Thoen E."/>
            <person name="Andreopoulos B."/>
            <person name="Lu D."/>
            <person name="Skrede I."/>
            <person name="Drula E."/>
            <person name="Henrissat B."/>
            <person name="Morin E."/>
            <person name="Kohler A."/>
            <person name="Barry K."/>
            <person name="LaButti K."/>
            <person name="Morin E."/>
            <person name="Salamov A."/>
            <person name="Lipzen A."/>
            <person name="Mereny Z."/>
            <person name="Hegedus B."/>
            <person name="Baldrian P."/>
            <person name="Stursova M."/>
            <person name="Weitz H."/>
            <person name="Taylor A."/>
            <person name="Grigoriev I.V."/>
            <person name="Nagy L.G."/>
            <person name="Martin F."/>
            <person name="Kauserud H."/>
        </authorList>
    </citation>
    <scope>NUCLEOTIDE SEQUENCE</scope>
    <source>
        <strain evidence="1">9144</strain>
    </source>
</reference>
<evidence type="ECO:0000313" key="1">
    <source>
        <dbReference type="EMBL" id="KAJ7215364.1"/>
    </source>
</evidence>
<accession>A0AAD6YI41</accession>
<dbReference type="EMBL" id="JARJCW010000017">
    <property type="protein sequence ID" value="KAJ7215364.1"/>
    <property type="molecule type" value="Genomic_DNA"/>
</dbReference>
<protein>
    <submittedName>
        <fullName evidence="1">Uncharacterized protein</fullName>
    </submittedName>
</protein>
<name>A0AAD6YI41_9AGAR</name>
<gene>
    <name evidence="1" type="ORF">GGX14DRAFT_391801</name>
</gene>
<comment type="caution">
    <text evidence="1">The sequence shown here is derived from an EMBL/GenBank/DDBJ whole genome shotgun (WGS) entry which is preliminary data.</text>
</comment>
<evidence type="ECO:0000313" key="2">
    <source>
        <dbReference type="Proteomes" id="UP001219525"/>
    </source>
</evidence>
<proteinExistence type="predicted"/>
<keyword evidence="2" id="KW-1185">Reference proteome</keyword>